<accession>A0A8H7S0X3</accession>
<dbReference type="GO" id="GO:0005739">
    <property type="term" value="C:mitochondrion"/>
    <property type="evidence" value="ECO:0007669"/>
    <property type="project" value="UniProtKB-SubCell"/>
</dbReference>
<dbReference type="AlphaFoldDB" id="A0A8H7S0X3"/>
<evidence type="ECO:0000313" key="5">
    <source>
        <dbReference type="Proteomes" id="UP000646827"/>
    </source>
</evidence>
<comment type="caution">
    <text evidence="4">The sequence shown here is derived from an EMBL/GenBank/DDBJ whole genome shotgun (WGS) entry which is preliminary data.</text>
</comment>
<dbReference type="EMBL" id="JAEPRB010000150">
    <property type="protein sequence ID" value="KAG2220143.1"/>
    <property type="molecule type" value="Genomic_DNA"/>
</dbReference>
<dbReference type="Proteomes" id="UP000646827">
    <property type="component" value="Unassembled WGS sequence"/>
</dbReference>
<dbReference type="InterPro" id="IPR020373">
    <property type="entry name" value="Kgd4/YMR-31"/>
</dbReference>
<proteinExistence type="inferred from homology"/>
<evidence type="ECO:0000256" key="1">
    <source>
        <dbReference type="ARBA" id="ARBA00004173"/>
    </source>
</evidence>
<dbReference type="Pfam" id="PF10937">
    <property type="entry name" value="Kgd4-YMR31"/>
    <property type="match status" value="1"/>
</dbReference>
<comment type="similarity">
    <text evidence="3">Belongs to the alpha-ketoglutarate dehydrogenase component 4 family.</text>
</comment>
<evidence type="ECO:0000313" key="4">
    <source>
        <dbReference type="EMBL" id="KAG2220143.1"/>
    </source>
</evidence>
<gene>
    <name evidence="4" type="ORF">INT45_013841</name>
</gene>
<name>A0A8H7S0X3_9FUNG</name>
<dbReference type="GO" id="GO:0006103">
    <property type="term" value="P:2-oxoglutarate metabolic process"/>
    <property type="evidence" value="ECO:0007669"/>
    <property type="project" value="InterPro"/>
</dbReference>
<evidence type="ECO:0000256" key="3">
    <source>
        <dbReference type="ARBA" id="ARBA00043970"/>
    </source>
</evidence>
<organism evidence="4 5">
    <name type="scientific">Circinella minor</name>
    <dbReference type="NCBI Taxonomy" id="1195481"/>
    <lineage>
        <taxon>Eukaryota</taxon>
        <taxon>Fungi</taxon>
        <taxon>Fungi incertae sedis</taxon>
        <taxon>Mucoromycota</taxon>
        <taxon>Mucoromycotina</taxon>
        <taxon>Mucoromycetes</taxon>
        <taxon>Mucorales</taxon>
        <taxon>Lichtheimiaceae</taxon>
        <taxon>Circinella</taxon>
    </lineage>
</organism>
<dbReference type="OrthoDB" id="2116030at2759"/>
<protein>
    <submittedName>
        <fullName evidence="4">Uncharacterized protein</fullName>
    </submittedName>
</protein>
<keyword evidence="5" id="KW-1185">Reference proteome</keyword>
<sequence>MHPSFVSRASVHKPLIQFVGSRVNLWKSASHQHGPHPLTPANLEKHVAKADPVAPSKGQFPSYSSGSLEFSQRPARFNHAPITEAEIEAIESGGATFF</sequence>
<comment type="subcellular location">
    <subcellularLocation>
        <location evidence="1">Mitochondrion</location>
    </subcellularLocation>
</comment>
<evidence type="ECO:0000256" key="2">
    <source>
        <dbReference type="ARBA" id="ARBA00023128"/>
    </source>
</evidence>
<reference evidence="4 5" key="1">
    <citation type="submission" date="2020-12" db="EMBL/GenBank/DDBJ databases">
        <title>Metabolic potential, ecology and presence of endohyphal bacteria is reflected in genomic diversity of Mucoromycotina.</title>
        <authorList>
            <person name="Muszewska A."/>
            <person name="Okrasinska A."/>
            <person name="Steczkiewicz K."/>
            <person name="Drgas O."/>
            <person name="Orlowska M."/>
            <person name="Perlinska-Lenart U."/>
            <person name="Aleksandrzak-Piekarczyk T."/>
            <person name="Szatraj K."/>
            <person name="Zielenkiewicz U."/>
            <person name="Pilsyk S."/>
            <person name="Malc E."/>
            <person name="Mieczkowski P."/>
            <person name="Kruszewska J.S."/>
            <person name="Biernat P."/>
            <person name="Pawlowska J."/>
        </authorList>
    </citation>
    <scope>NUCLEOTIDE SEQUENCE [LARGE SCALE GENOMIC DNA]</scope>
    <source>
        <strain evidence="4 5">CBS 142.35</strain>
    </source>
</reference>
<keyword evidence="2" id="KW-0496">Mitochondrion</keyword>